<evidence type="ECO:0000313" key="3">
    <source>
        <dbReference type="Proteomes" id="UP001566331"/>
    </source>
</evidence>
<organism evidence="2 3">
    <name type="scientific">Luteimonas salinilitoris</name>
    <dbReference type="NCBI Taxonomy" id="3237697"/>
    <lineage>
        <taxon>Bacteria</taxon>
        <taxon>Pseudomonadati</taxon>
        <taxon>Pseudomonadota</taxon>
        <taxon>Gammaproteobacteria</taxon>
        <taxon>Lysobacterales</taxon>
        <taxon>Lysobacteraceae</taxon>
        <taxon>Luteimonas</taxon>
    </lineage>
</organism>
<evidence type="ECO:0000256" key="1">
    <source>
        <dbReference type="SAM" id="MobiDB-lite"/>
    </source>
</evidence>
<keyword evidence="3" id="KW-1185">Reference proteome</keyword>
<dbReference type="RefSeq" id="WP_370563123.1">
    <property type="nucleotide sequence ID" value="NZ_JBFWIB010000003.1"/>
</dbReference>
<feature type="region of interest" description="Disordered" evidence="1">
    <location>
        <begin position="1"/>
        <end position="26"/>
    </location>
</feature>
<protein>
    <submittedName>
        <fullName evidence="2">Uncharacterized protein</fullName>
    </submittedName>
</protein>
<gene>
    <name evidence="2" type="ORF">AB6713_20120</name>
</gene>
<dbReference type="Proteomes" id="UP001566331">
    <property type="component" value="Unassembled WGS sequence"/>
</dbReference>
<proteinExistence type="predicted"/>
<dbReference type="EMBL" id="JBFWIC010000059">
    <property type="protein sequence ID" value="MEZ0476886.1"/>
    <property type="molecule type" value="Genomic_DNA"/>
</dbReference>
<reference evidence="2 3" key="1">
    <citation type="submission" date="2024-07" db="EMBL/GenBank/DDBJ databases">
        <title>Luteimonas salilacus sp. nov., isolated from the shore soil of Salt Lake in Tibet of China.</title>
        <authorList>
            <person name="Zhang X."/>
            <person name="Li A."/>
        </authorList>
    </citation>
    <scope>NUCLEOTIDE SEQUENCE [LARGE SCALE GENOMIC DNA]</scope>
    <source>
        <strain evidence="2 3">B3-2-R+30</strain>
    </source>
</reference>
<accession>A0ABV4HYL8</accession>
<evidence type="ECO:0000313" key="2">
    <source>
        <dbReference type="EMBL" id="MEZ0476886.1"/>
    </source>
</evidence>
<feature type="compositionally biased region" description="Pro residues" evidence="1">
    <location>
        <begin position="16"/>
        <end position="26"/>
    </location>
</feature>
<name>A0ABV4HYL8_9GAMM</name>
<sequence>MKETDRNCSMNSSRKPPSPAPDPLPEPVLVREAGVAYRPGPAADPFERWLELMEVVEALCPQWPARAPSIGRDYRL</sequence>
<comment type="caution">
    <text evidence="2">The sequence shown here is derived from an EMBL/GenBank/DDBJ whole genome shotgun (WGS) entry which is preliminary data.</text>
</comment>